<accession>A0A1R0GMA4</accession>
<name>A0A1R0GMA4_9FUNG</name>
<comment type="caution">
    <text evidence="1">The sequence shown here is derived from an EMBL/GenBank/DDBJ whole genome shotgun (WGS) entry which is preliminary data.</text>
</comment>
<evidence type="ECO:0008006" key="3">
    <source>
        <dbReference type="Google" id="ProtNLM"/>
    </source>
</evidence>
<dbReference type="InterPro" id="IPR009991">
    <property type="entry name" value="DCTN3"/>
</dbReference>
<evidence type="ECO:0000313" key="2">
    <source>
        <dbReference type="Proteomes" id="UP000187455"/>
    </source>
</evidence>
<keyword evidence="2" id="KW-1185">Reference proteome</keyword>
<organism evidence="1 2">
    <name type="scientific">Smittium mucronatum</name>
    <dbReference type="NCBI Taxonomy" id="133383"/>
    <lineage>
        <taxon>Eukaryota</taxon>
        <taxon>Fungi</taxon>
        <taxon>Fungi incertae sedis</taxon>
        <taxon>Zoopagomycota</taxon>
        <taxon>Kickxellomycotina</taxon>
        <taxon>Harpellomycetes</taxon>
        <taxon>Harpellales</taxon>
        <taxon>Legeriomycetaceae</taxon>
        <taxon>Smittium</taxon>
    </lineage>
</organism>
<reference evidence="1 2" key="1">
    <citation type="journal article" date="2016" name="Mol. Biol. Evol.">
        <title>Genome-Wide Survey of Gut Fungi (Harpellales) Reveals the First Horizontally Transferred Ubiquitin Gene from a Mosquito Host.</title>
        <authorList>
            <person name="Wang Y."/>
            <person name="White M.M."/>
            <person name="Kvist S."/>
            <person name="Moncalvo J.M."/>
        </authorList>
    </citation>
    <scope>NUCLEOTIDE SEQUENCE [LARGE SCALE GENOMIC DNA]</scope>
    <source>
        <strain evidence="1 2">ALG-7-W6</strain>
    </source>
</reference>
<dbReference type="GO" id="GO:0061640">
    <property type="term" value="P:cytoskeleton-dependent cytokinesis"/>
    <property type="evidence" value="ECO:0007669"/>
    <property type="project" value="InterPro"/>
</dbReference>
<evidence type="ECO:0000313" key="1">
    <source>
        <dbReference type="EMBL" id="OLY77998.1"/>
    </source>
</evidence>
<protein>
    <recommendedName>
        <fullName evidence="3">Dynactin subunit 3</fullName>
    </recommendedName>
</protein>
<proteinExistence type="predicted"/>
<dbReference type="OrthoDB" id="5580191at2759"/>
<sequence>MNQLTERLFALTDTVLGPGGTAERKPGGSCGLDSQLDAIAADLETAISQNYIVTSLLTKYSRVEGLVDDVYSVLETVRSDGEKAQRILLFEPDLQRIDKSRELISHTSKALDSASIPKVVEMEPKVAGFVEGVGSFDQSVNLLEKDISSLVARYHGEISVINQVFIHMDSQLAALENLLHHESE</sequence>
<gene>
    <name evidence="1" type="ORF">AYI68_g7965</name>
</gene>
<dbReference type="Proteomes" id="UP000187455">
    <property type="component" value="Unassembled WGS sequence"/>
</dbReference>
<dbReference type="GO" id="GO:0005869">
    <property type="term" value="C:dynactin complex"/>
    <property type="evidence" value="ECO:0007669"/>
    <property type="project" value="InterPro"/>
</dbReference>
<dbReference type="AlphaFoldDB" id="A0A1R0GMA4"/>
<dbReference type="Pfam" id="PF07426">
    <property type="entry name" value="Dynactin_p22"/>
    <property type="match status" value="1"/>
</dbReference>
<dbReference type="EMBL" id="LSSL01007442">
    <property type="protein sequence ID" value="OLY77998.1"/>
    <property type="molecule type" value="Genomic_DNA"/>
</dbReference>